<dbReference type="EMBL" id="JBHLUH010000059">
    <property type="protein sequence ID" value="MFC0531370.1"/>
    <property type="molecule type" value="Genomic_DNA"/>
</dbReference>
<dbReference type="Proteomes" id="UP001589867">
    <property type="component" value="Unassembled WGS sequence"/>
</dbReference>
<protein>
    <recommendedName>
        <fullName evidence="3">Abi-like protein</fullName>
    </recommendedName>
</protein>
<keyword evidence="2" id="KW-1185">Reference proteome</keyword>
<comment type="caution">
    <text evidence="1">The sequence shown here is derived from an EMBL/GenBank/DDBJ whole genome shotgun (WGS) entry which is preliminary data.</text>
</comment>
<dbReference type="RefSeq" id="WP_377255682.1">
    <property type="nucleotide sequence ID" value="NZ_JBHLUH010000059.1"/>
</dbReference>
<name>A0ABV6M9H4_9ACTN</name>
<accession>A0ABV6M9H4</accession>
<reference evidence="1 2" key="1">
    <citation type="submission" date="2024-09" db="EMBL/GenBank/DDBJ databases">
        <authorList>
            <person name="Sun Q."/>
            <person name="Mori K."/>
        </authorList>
    </citation>
    <scope>NUCLEOTIDE SEQUENCE [LARGE SCALE GENOMIC DNA]</scope>
    <source>
        <strain evidence="1 2">TBRC 3947</strain>
    </source>
</reference>
<proteinExistence type="predicted"/>
<organism evidence="1 2">
    <name type="scientific">Phytohabitans kaempferiae</name>
    <dbReference type="NCBI Taxonomy" id="1620943"/>
    <lineage>
        <taxon>Bacteria</taxon>
        <taxon>Bacillati</taxon>
        <taxon>Actinomycetota</taxon>
        <taxon>Actinomycetes</taxon>
        <taxon>Micromonosporales</taxon>
        <taxon>Micromonosporaceae</taxon>
    </lineage>
</organism>
<evidence type="ECO:0000313" key="1">
    <source>
        <dbReference type="EMBL" id="MFC0531370.1"/>
    </source>
</evidence>
<evidence type="ECO:0000313" key="2">
    <source>
        <dbReference type="Proteomes" id="UP001589867"/>
    </source>
</evidence>
<sequence length="216" mass="24493">MTPAELAVLESRLSTERLAPYRAVTGGDVRSALRLYEWNREVGAAFGATLGDLEVVLRNAMHDQLTAWSNMADGEPRWYLDPGRLLTGDALDDIAKARRRATRNGRPEAPGRVVAELSLGFWRYLLAGRYERTLWLPCLRQVFPGLQGRGMRRDVNDAVRDLHLLRNRIAHHEPIHDRPLKDLHATAMSVADWVCPVSRRWIETRCRVAALLASRP</sequence>
<gene>
    <name evidence="1" type="ORF">ACFFIA_27375</name>
</gene>
<evidence type="ECO:0008006" key="3">
    <source>
        <dbReference type="Google" id="ProtNLM"/>
    </source>
</evidence>